<keyword evidence="3" id="KW-1185">Reference proteome</keyword>
<feature type="transmembrane region" description="Helical" evidence="1">
    <location>
        <begin position="7"/>
        <end position="28"/>
    </location>
</feature>
<dbReference type="Proteomes" id="UP000198953">
    <property type="component" value="Unassembled WGS sequence"/>
</dbReference>
<keyword evidence="1" id="KW-1133">Transmembrane helix</keyword>
<name>A0A1H8JNC4_9ACTN</name>
<dbReference type="EMBL" id="FOBF01000039">
    <property type="protein sequence ID" value="SEN82192.1"/>
    <property type="molecule type" value="Genomic_DNA"/>
</dbReference>
<feature type="transmembrane region" description="Helical" evidence="1">
    <location>
        <begin position="34"/>
        <end position="53"/>
    </location>
</feature>
<dbReference type="AlphaFoldDB" id="A0A1H8JNC4"/>
<evidence type="ECO:0000313" key="2">
    <source>
        <dbReference type="EMBL" id="SEN82192.1"/>
    </source>
</evidence>
<accession>A0A1H8JNC4</accession>
<keyword evidence="1" id="KW-0472">Membrane</keyword>
<sequence length="62" mass="6871">MWQRGLNWAAILFVGIFGVMWIGIVVYADQTSAMWMRVVQAVFGLLLLGWAGLKAAMMVGKP</sequence>
<keyword evidence="1" id="KW-0812">Transmembrane</keyword>
<evidence type="ECO:0000256" key="1">
    <source>
        <dbReference type="SAM" id="Phobius"/>
    </source>
</evidence>
<gene>
    <name evidence="2" type="ORF">SAMN05660976_08398</name>
</gene>
<dbReference type="OrthoDB" id="3542165at2"/>
<protein>
    <submittedName>
        <fullName evidence="2">Uncharacterized protein</fullName>
    </submittedName>
</protein>
<reference evidence="2 3" key="1">
    <citation type="submission" date="2016-10" db="EMBL/GenBank/DDBJ databases">
        <authorList>
            <person name="de Groot N.N."/>
        </authorList>
    </citation>
    <scope>NUCLEOTIDE SEQUENCE [LARGE SCALE GENOMIC DNA]</scope>
    <source>
        <strain evidence="2 3">DSM 43357</strain>
    </source>
</reference>
<proteinExistence type="predicted"/>
<organism evidence="2 3">
    <name type="scientific">Nonomuraea pusilla</name>
    <dbReference type="NCBI Taxonomy" id="46177"/>
    <lineage>
        <taxon>Bacteria</taxon>
        <taxon>Bacillati</taxon>
        <taxon>Actinomycetota</taxon>
        <taxon>Actinomycetes</taxon>
        <taxon>Streptosporangiales</taxon>
        <taxon>Streptosporangiaceae</taxon>
        <taxon>Nonomuraea</taxon>
    </lineage>
</organism>
<evidence type="ECO:0000313" key="3">
    <source>
        <dbReference type="Proteomes" id="UP000198953"/>
    </source>
</evidence>